<dbReference type="AlphaFoldDB" id="A0A2H0W220"/>
<comment type="caution">
    <text evidence="1">The sequence shown here is derived from an EMBL/GenBank/DDBJ whole genome shotgun (WGS) entry which is preliminary data.</text>
</comment>
<reference evidence="2" key="1">
    <citation type="submission" date="2017-09" db="EMBL/GenBank/DDBJ databases">
        <title>Depth-based differentiation of microbial function through sediment-hosted aquifers and enrichment of novel symbionts in the deep terrestrial subsurface.</title>
        <authorList>
            <person name="Probst A.J."/>
            <person name="Ladd B."/>
            <person name="Jarett J.K."/>
            <person name="Geller-Mcgrath D.E."/>
            <person name="Sieber C.M.K."/>
            <person name="Emerson J.B."/>
            <person name="Anantharaman K."/>
            <person name="Thomas B.C."/>
            <person name="Malmstrom R."/>
            <person name="Stieglmeier M."/>
            <person name="Klingl A."/>
            <person name="Woyke T."/>
            <person name="Ryan C.M."/>
            <person name="Banfield J.F."/>
        </authorList>
    </citation>
    <scope>NUCLEOTIDE SEQUENCE [LARGE SCALE GENOMIC DNA]</scope>
</reference>
<name>A0A2H0W220_9BACT</name>
<proteinExistence type="predicted"/>
<dbReference type="EMBL" id="PEZZ01000007">
    <property type="protein sequence ID" value="PIS05394.1"/>
    <property type="molecule type" value="Genomic_DNA"/>
</dbReference>
<sequence length="144" mass="15498">MPGTNGLIRPISCGRGSHVITVYTNGARCNINLPWGGFGDMTEVGRTVMEEDINSFLEEVAEAALPGHKVTERCRTVSHLADGSFSVSVSLEVEGVIDPIKATEIGECVYLLLTECYSVALREASARLIARAEGSSPVFARLFH</sequence>
<organism evidence="1 2">
    <name type="scientific">Candidatus Buchananbacteria bacterium CG10_big_fil_rev_8_21_14_0_10_42_9</name>
    <dbReference type="NCBI Taxonomy" id="1974526"/>
    <lineage>
        <taxon>Bacteria</taxon>
        <taxon>Candidatus Buchananiibacteriota</taxon>
    </lineage>
</organism>
<gene>
    <name evidence="1" type="ORF">COT81_01275</name>
</gene>
<protein>
    <submittedName>
        <fullName evidence="1">Uncharacterized protein</fullName>
    </submittedName>
</protein>
<accession>A0A2H0W220</accession>
<evidence type="ECO:0000313" key="1">
    <source>
        <dbReference type="EMBL" id="PIS05394.1"/>
    </source>
</evidence>
<evidence type="ECO:0000313" key="2">
    <source>
        <dbReference type="Proteomes" id="UP000230935"/>
    </source>
</evidence>
<dbReference type="Proteomes" id="UP000230935">
    <property type="component" value="Unassembled WGS sequence"/>
</dbReference>